<dbReference type="RefSeq" id="WP_264065242.1">
    <property type="nucleotide sequence ID" value="NZ_JACKTY010000004.1"/>
</dbReference>
<evidence type="ECO:0000256" key="4">
    <source>
        <dbReference type="PROSITE-ProRule" id="PRU00335"/>
    </source>
</evidence>
<evidence type="ECO:0000259" key="5">
    <source>
        <dbReference type="PROSITE" id="PS50977"/>
    </source>
</evidence>
<evidence type="ECO:0000256" key="1">
    <source>
        <dbReference type="ARBA" id="ARBA00023015"/>
    </source>
</evidence>
<dbReference type="PROSITE" id="PS50977">
    <property type="entry name" value="HTH_TETR_2"/>
    <property type="match status" value="1"/>
</dbReference>
<dbReference type="InterPro" id="IPR009057">
    <property type="entry name" value="Homeodomain-like_sf"/>
</dbReference>
<feature type="DNA-binding region" description="H-T-H motif" evidence="4">
    <location>
        <begin position="43"/>
        <end position="62"/>
    </location>
</feature>
<dbReference type="PANTHER" id="PTHR30055:SF234">
    <property type="entry name" value="HTH-TYPE TRANSCRIPTIONAL REGULATOR BETI"/>
    <property type="match status" value="1"/>
</dbReference>
<organism evidence="6 7">
    <name type="scientific">Mycolicibacterium komossense</name>
    <dbReference type="NCBI Taxonomy" id="1779"/>
    <lineage>
        <taxon>Bacteria</taxon>
        <taxon>Bacillati</taxon>
        <taxon>Actinomycetota</taxon>
        <taxon>Actinomycetes</taxon>
        <taxon>Mycobacteriales</taxon>
        <taxon>Mycobacteriaceae</taxon>
        <taxon>Mycolicibacterium</taxon>
    </lineage>
</organism>
<dbReference type="EMBL" id="JACKTY010000004">
    <property type="protein sequence ID" value="MCV7224515.1"/>
    <property type="molecule type" value="Genomic_DNA"/>
</dbReference>
<sequence length="199" mass="21549">MPAPAHVSAVPRQRRWATTDATQQRILDAAIEVFRERGYTVATIGDVVTASGASIGSIYHHFGGKAELFLAIHERMAVDVELRIAEVAAAAAAADSFEAQFRAYLDAVWVNRQTAKVLAADDIPPGFDRIRRDDMLTRFREWVSVLDIGIPAADGDSLLVRILIGVLSESAGMVMDCDDAAEVLPVVDAAIGYINRLIS</sequence>
<dbReference type="InterPro" id="IPR050109">
    <property type="entry name" value="HTH-type_TetR-like_transc_reg"/>
</dbReference>
<evidence type="ECO:0000256" key="3">
    <source>
        <dbReference type="ARBA" id="ARBA00023163"/>
    </source>
</evidence>
<dbReference type="Pfam" id="PF00440">
    <property type="entry name" value="TetR_N"/>
    <property type="match status" value="1"/>
</dbReference>
<evidence type="ECO:0000256" key="2">
    <source>
        <dbReference type="ARBA" id="ARBA00023125"/>
    </source>
</evidence>
<dbReference type="PROSITE" id="PS01081">
    <property type="entry name" value="HTH_TETR_1"/>
    <property type="match status" value="1"/>
</dbReference>
<dbReference type="InterPro" id="IPR001647">
    <property type="entry name" value="HTH_TetR"/>
</dbReference>
<dbReference type="PRINTS" id="PR00455">
    <property type="entry name" value="HTHTETR"/>
</dbReference>
<keyword evidence="1" id="KW-0805">Transcription regulation</keyword>
<evidence type="ECO:0000313" key="6">
    <source>
        <dbReference type="EMBL" id="MCV7224515.1"/>
    </source>
</evidence>
<protein>
    <submittedName>
        <fullName evidence="6">TetR/AcrR family transcriptional regulator</fullName>
    </submittedName>
</protein>
<dbReference type="Gene3D" id="1.10.357.10">
    <property type="entry name" value="Tetracycline Repressor, domain 2"/>
    <property type="match status" value="1"/>
</dbReference>
<gene>
    <name evidence="6" type="ORF">H7J73_00440</name>
</gene>
<reference evidence="6 7" key="1">
    <citation type="journal article" date="2022" name="BMC Genomics">
        <title>Comparative genome analysis of mycobacteria focusing on tRNA and non-coding RNA.</title>
        <authorList>
            <person name="Behra P.R.K."/>
            <person name="Pettersson B.M.F."/>
            <person name="Ramesh M."/>
            <person name="Das S."/>
            <person name="Dasgupta S."/>
            <person name="Kirsebom L.A."/>
        </authorList>
    </citation>
    <scope>NUCLEOTIDE SEQUENCE [LARGE SCALE GENOMIC DNA]</scope>
    <source>
        <strain evidence="6 7">DSM 44078</strain>
    </source>
</reference>
<evidence type="ECO:0000313" key="7">
    <source>
        <dbReference type="Proteomes" id="UP001526201"/>
    </source>
</evidence>
<dbReference type="Proteomes" id="UP001526201">
    <property type="component" value="Unassembled WGS sequence"/>
</dbReference>
<keyword evidence="3" id="KW-0804">Transcription</keyword>
<dbReference type="InterPro" id="IPR023772">
    <property type="entry name" value="DNA-bd_HTH_TetR-type_CS"/>
</dbReference>
<accession>A0ABT3C4Z4</accession>
<feature type="domain" description="HTH tetR-type" evidence="5">
    <location>
        <begin position="20"/>
        <end position="80"/>
    </location>
</feature>
<name>A0ABT3C4Z4_9MYCO</name>
<dbReference type="PANTHER" id="PTHR30055">
    <property type="entry name" value="HTH-TYPE TRANSCRIPTIONAL REGULATOR RUTR"/>
    <property type="match status" value="1"/>
</dbReference>
<comment type="caution">
    <text evidence="6">The sequence shown here is derived from an EMBL/GenBank/DDBJ whole genome shotgun (WGS) entry which is preliminary data.</text>
</comment>
<keyword evidence="2 4" id="KW-0238">DNA-binding</keyword>
<dbReference type="SUPFAM" id="SSF46689">
    <property type="entry name" value="Homeodomain-like"/>
    <property type="match status" value="1"/>
</dbReference>
<keyword evidence="7" id="KW-1185">Reference proteome</keyword>
<proteinExistence type="predicted"/>